<evidence type="ECO:0000256" key="1">
    <source>
        <dbReference type="SAM" id="MobiDB-lite"/>
    </source>
</evidence>
<name>F2UAA0_SALR5</name>
<feature type="region of interest" description="Disordered" evidence="1">
    <location>
        <begin position="187"/>
        <end position="243"/>
    </location>
</feature>
<evidence type="ECO:0000313" key="2">
    <source>
        <dbReference type="EMBL" id="EGD73675.1"/>
    </source>
</evidence>
<feature type="compositionally biased region" description="Acidic residues" evidence="1">
    <location>
        <begin position="101"/>
        <end position="110"/>
    </location>
</feature>
<gene>
    <name evidence="2" type="ORF">PTSG_12307</name>
</gene>
<feature type="compositionally biased region" description="Basic and acidic residues" evidence="1">
    <location>
        <begin position="83"/>
        <end position="99"/>
    </location>
</feature>
<feature type="compositionally biased region" description="Low complexity" evidence="1">
    <location>
        <begin position="187"/>
        <end position="196"/>
    </location>
</feature>
<sequence length="266" mass="28131">MQAWEAVLPTAQDAAALRALRAAHFAQTPQQLRDRFCIAVTDALCCRGSDSGGSGRSNDDDHHHDTAHDDDGTRQPMSQGNHCDNDSSRHQREGGRNGGDEGGEEDEDDHADSLTFSQVEQAMLAYERTHAAPHKGQAASQRRSRHPRAAGTSRTPASASSPTPTPPSTATATVAGTVTTLRVLPAAQQHSAASPSRTRTPSNATLHAEHQRTPVRSSSSSSSPAAVSAAFRPPTSLASQPGCMPTADATTRFCIQYLNAMWSSST</sequence>
<dbReference type="InParanoid" id="F2UAA0"/>
<reference evidence="2" key="1">
    <citation type="submission" date="2009-08" db="EMBL/GenBank/DDBJ databases">
        <title>Annotation of Salpingoeca rosetta.</title>
        <authorList>
            <consortium name="The Broad Institute Genome Sequencing Platform"/>
            <person name="Russ C."/>
            <person name="Cuomo C."/>
            <person name="Burger G."/>
            <person name="Gray M.W."/>
            <person name="Holland P.W.H."/>
            <person name="King N."/>
            <person name="Lang F.B.F."/>
            <person name="Roger A.J."/>
            <person name="Ruiz-Trillo I."/>
            <person name="Young S.K."/>
            <person name="Zeng Q."/>
            <person name="Gargeya S."/>
            <person name="Alvarado L."/>
            <person name="Berlin A."/>
            <person name="Chapman S.B."/>
            <person name="Chen Z."/>
            <person name="Freedman E."/>
            <person name="Gellesch M."/>
            <person name="Goldberg J."/>
            <person name="Griggs A."/>
            <person name="Gujja S."/>
            <person name="Heilman E."/>
            <person name="Heiman D."/>
            <person name="Howarth C."/>
            <person name="Mehta T."/>
            <person name="Neiman D."/>
            <person name="Pearson M."/>
            <person name="Roberts A."/>
            <person name="Saif S."/>
            <person name="Shea T."/>
            <person name="Shenoy N."/>
            <person name="Sisk P."/>
            <person name="Stolte C."/>
            <person name="Sykes S."/>
            <person name="White J."/>
            <person name="Yandava C."/>
            <person name="Haas B."/>
            <person name="Nusbaum C."/>
            <person name="Birren B."/>
        </authorList>
    </citation>
    <scope>NUCLEOTIDE SEQUENCE [LARGE SCALE GENOMIC DNA]</scope>
    <source>
        <strain evidence="2">ATCC 50818</strain>
    </source>
</reference>
<keyword evidence="3" id="KW-1185">Reference proteome</keyword>
<proteinExistence type="predicted"/>
<feature type="region of interest" description="Disordered" evidence="1">
    <location>
        <begin position="49"/>
        <end position="111"/>
    </location>
</feature>
<accession>F2UAA0</accession>
<dbReference type="KEGG" id="sre:PTSG_12307"/>
<protein>
    <submittedName>
        <fullName evidence="2">Uncharacterized protein</fullName>
    </submittedName>
</protein>
<feature type="compositionally biased region" description="Low complexity" evidence="1">
    <location>
        <begin position="149"/>
        <end position="171"/>
    </location>
</feature>
<dbReference type="AlphaFoldDB" id="F2UAA0"/>
<feature type="compositionally biased region" description="Basic and acidic residues" evidence="1">
    <location>
        <begin position="57"/>
        <end position="73"/>
    </location>
</feature>
<evidence type="ECO:0000313" key="3">
    <source>
        <dbReference type="Proteomes" id="UP000007799"/>
    </source>
</evidence>
<dbReference type="RefSeq" id="XP_004993956.1">
    <property type="nucleotide sequence ID" value="XM_004993899.1"/>
</dbReference>
<feature type="region of interest" description="Disordered" evidence="1">
    <location>
        <begin position="130"/>
        <end position="171"/>
    </location>
</feature>
<feature type="compositionally biased region" description="Low complexity" evidence="1">
    <location>
        <begin position="214"/>
        <end position="234"/>
    </location>
</feature>
<dbReference type="EMBL" id="GL832966">
    <property type="protein sequence ID" value="EGD73675.1"/>
    <property type="molecule type" value="Genomic_DNA"/>
</dbReference>
<organism evidence="3">
    <name type="scientific">Salpingoeca rosetta (strain ATCC 50818 / BSB-021)</name>
    <dbReference type="NCBI Taxonomy" id="946362"/>
    <lineage>
        <taxon>Eukaryota</taxon>
        <taxon>Choanoflagellata</taxon>
        <taxon>Craspedida</taxon>
        <taxon>Salpingoecidae</taxon>
        <taxon>Salpingoeca</taxon>
    </lineage>
</organism>
<dbReference type="GeneID" id="16074534"/>
<dbReference type="Proteomes" id="UP000007799">
    <property type="component" value="Unassembled WGS sequence"/>
</dbReference>